<evidence type="ECO:0000259" key="2">
    <source>
        <dbReference type="Pfam" id="PF23771"/>
    </source>
</evidence>
<evidence type="ECO:0000259" key="1">
    <source>
        <dbReference type="Pfam" id="PF10979"/>
    </source>
</evidence>
<gene>
    <name evidence="3" type="ORF">CYJ57_04710</name>
</gene>
<accession>A0A2I1K0J2</accession>
<protein>
    <submittedName>
        <fullName evidence="3">Uncharacterized protein</fullName>
    </submittedName>
</protein>
<dbReference type="InterPro" id="IPR024498">
    <property type="entry name" value="DUF2786"/>
</dbReference>
<comment type="caution">
    <text evidence="3">The sequence shown here is derived from an EMBL/GenBank/DDBJ whole genome shotgun (WGS) entry which is preliminary data.</text>
</comment>
<dbReference type="RefSeq" id="WP_101954277.1">
    <property type="nucleotide sequence ID" value="NZ_PKHE01000010.1"/>
</dbReference>
<dbReference type="AlphaFoldDB" id="A0A2I1K0J2"/>
<sequence length="239" mass="27972">MSNNQKILDKIRNLLTLAEDASDTEGQTALLMAQKLMLKYKISQQEVDASNPQEIVIKSLSVYKRIYWWEKVLVKIIAKNFRVMFYIQSHRLPHQESVQRKLVLMGFEEDVELAYEVYHLAAQMMKHYASIALKEIDSDTTIAITRRSYYQGFLDGLKDKFDRQRHEFSEDNPIYDLVIQTPSAVKEKFEHEINGRLKFKAPEYNESSQAYSDGYHKGNTVDLMARHIEQNSSEPRRNS</sequence>
<dbReference type="OrthoDB" id="1808266at2"/>
<feature type="domain" description="DUF7168" evidence="2">
    <location>
        <begin position="54"/>
        <end position="171"/>
    </location>
</feature>
<dbReference type="InterPro" id="IPR055592">
    <property type="entry name" value="DUF7168"/>
</dbReference>
<dbReference type="Pfam" id="PF23771">
    <property type="entry name" value="DUF7168"/>
    <property type="match status" value="1"/>
</dbReference>
<dbReference type="EMBL" id="PKHE01000010">
    <property type="protein sequence ID" value="PKY89042.1"/>
    <property type="molecule type" value="Genomic_DNA"/>
</dbReference>
<dbReference type="Pfam" id="PF10979">
    <property type="entry name" value="DUF2786"/>
    <property type="match status" value="1"/>
</dbReference>
<reference evidence="3 4" key="1">
    <citation type="submission" date="2017-12" db="EMBL/GenBank/DDBJ databases">
        <title>Phylogenetic diversity of female urinary microbiome.</title>
        <authorList>
            <person name="Thomas-White K."/>
            <person name="Wolfe A.J."/>
        </authorList>
    </citation>
    <scope>NUCLEOTIDE SEQUENCE [LARGE SCALE GENOMIC DNA]</scope>
    <source>
        <strain evidence="3 4">UMB0898</strain>
    </source>
</reference>
<evidence type="ECO:0000313" key="3">
    <source>
        <dbReference type="EMBL" id="PKY89042.1"/>
    </source>
</evidence>
<name>A0A2I1K0J2_9LACT</name>
<evidence type="ECO:0000313" key="4">
    <source>
        <dbReference type="Proteomes" id="UP000234384"/>
    </source>
</evidence>
<proteinExistence type="predicted"/>
<organism evidence="3 4">
    <name type="scientific">Falseniella ignava</name>
    <dbReference type="NCBI Taxonomy" id="137730"/>
    <lineage>
        <taxon>Bacteria</taxon>
        <taxon>Bacillati</taxon>
        <taxon>Bacillota</taxon>
        <taxon>Bacilli</taxon>
        <taxon>Lactobacillales</taxon>
        <taxon>Aerococcaceae</taxon>
        <taxon>Falseniella</taxon>
    </lineage>
</organism>
<feature type="domain" description="DUF2786" evidence="1">
    <location>
        <begin position="6"/>
        <end position="44"/>
    </location>
</feature>
<dbReference type="Proteomes" id="UP000234384">
    <property type="component" value="Unassembled WGS sequence"/>
</dbReference>